<organism evidence="7 8">
    <name type="scientific">Acaromyces ingoldii</name>
    <dbReference type="NCBI Taxonomy" id="215250"/>
    <lineage>
        <taxon>Eukaryota</taxon>
        <taxon>Fungi</taxon>
        <taxon>Dikarya</taxon>
        <taxon>Basidiomycota</taxon>
        <taxon>Ustilaginomycotina</taxon>
        <taxon>Exobasidiomycetes</taxon>
        <taxon>Exobasidiales</taxon>
        <taxon>Cryptobasidiaceae</taxon>
        <taxon>Acaromyces</taxon>
    </lineage>
</organism>
<protein>
    <submittedName>
        <fullName evidence="7">NCA2-domain-containing protein</fullName>
    </submittedName>
</protein>
<reference evidence="7 8" key="1">
    <citation type="journal article" date="2018" name="Mol. Biol. Evol.">
        <title>Broad Genomic Sampling Reveals a Smut Pathogenic Ancestry of the Fungal Clade Ustilaginomycotina.</title>
        <authorList>
            <person name="Kijpornyongpan T."/>
            <person name="Mondo S.J."/>
            <person name="Barry K."/>
            <person name="Sandor L."/>
            <person name="Lee J."/>
            <person name="Lipzen A."/>
            <person name="Pangilinan J."/>
            <person name="LaButti K."/>
            <person name="Hainaut M."/>
            <person name="Henrissat B."/>
            <person name="Grigoriev I.V."/>
            <person name="Spatafora J.W."/>
            <person name="Aime M.C."/>
        </authorList>
    </citation>
    <scope>NUCLEOTIDE SEQUENCE [LARGE SCALE GENOMIC DNA]</scope>
    <source>
        <strain evidence="7 8">MCA 4198</strain>
    </source>
</reference>
<dbReference type="PANTHER" id="PTHR28234">
    <property type="entry name" value="NUCLEAR CONTROL OF ATPASE PROTEIN 2"/>
    <property type="match status" value="1"/>
</dbReference>
<dbReference type="OrthoDB" id="413313at2759"/>
<evidence type="ECO:0000256" key="1">
    <source>
        <dbReference type="ARBA" id="ARBA00004225"/>
    </source>
</evidence>
<keyword evidence="4" id="KW-0496">Mitochondrion</keyword>
<keyword evidence="2" id="KW-0812">Transmembrane</keyword>
<feature type="region of interest" description="Disordered" evidence="6">
    <location>
        <begin position="228"/>
        <end position="261"/>
    </location>
</feature>
<name>A0A316YKC2_9BASI</name>
<keyword evidence="8" id="KW-1185">Reference proteome</keyword>
<evidence type="ECO:0000256" key="6">
    <source>
        <dbReference type="SAM" id="MobiDB-lite"/>
    </source>
</evidence>
<evidence type="ECO:0000313" key="8">
    <source>
        <dbReference type="Proteomes" id="UP000245768"/>
    </source>
</evidence>
<dbReference type="RefSeq" id="XP_025377075.1">
    <property type="nucleotide sequence ID" value="XM_025521489.1"/>
</dbReference>
<dbReference type="Pfam" id="PF08637">
    <property type="entry name" value="NCA2"/>
    <property type="match status" value="1"/>
</dbReference>
<dbReference type="GO" id="GO:0005741">
    <property type="term" value="C:mitochondrial outer membrane"/>
    <property type="evidence" value="ECO:0007669"/>
    <property type="project" value="TreeGrafter"/>
</dbReference>
<keyword evidence="5" id="KW-0472">Membrane</keyword>
<keyword evidence="3" id="KW-1133">Transmembrane helix</keyword>
<proteinExistence type="predicted"/>
<dbReference type="InParanoid" id="A0A316YKC2"/>
<dbReference type="STRING" id="215250.A0A316YKC2"/>
<dbReference type="Proteomes" id="UP000245768">
    <property type="component" value="Unassembled WGS sequence"/>
</dbReference>
<comment type="subcellular location">
    <subcellularLocation>
        <location evidence="1">Mitochondrion membrane</location>
        <topology evidence="1">Multi-pass membrane protein</topology>
    </subcellularLocation>
</comment>
<dbReference type="InterPro" id="IPR013946">
    <property type="entry name" value="NCA2-like"/>
</dbReference>
<accession>A0A316YKC2</accession>
<gene>
    <name evidence="7" type="ORF">FA10DRAFT_266423</name>
</gene>
<evidence type="ECO:0000256" key="5">
    <source>
        <dbReference type="ARBA" id="ARBA00023136"/>
    </source>
</evidence>
<evidence type="ECO:0000256" key="3">
    <source>
        <dbReference type="ARBA" id="ARBA00022989"/>
    </source>
</evidence>
<dbReference type="EMBL" id="KZ819636">
    <property type="protein sequence ID" value="PWN89877.1"/>
    <property type="molecule type" value="Genomic_DNA"/>
</dbReference>
<dbReference type="PANTHER" id="PTHR28234:SF1">
    <property type="entry name" value="NUCLEAR CONTROL OF ATPASE PROTEIN 2"/>
    <property type="match status" value="1"/>
</dbReference>
<dbReference type="FunCoup" id="A0A316YKC2">
    <property type="interactions" value="31"/>
</dbReference>
<dbReference type="AlphaFoldDB" id="A0A316YKC2"/>
<sequence>MSGESSHEPASYALESIRHLGNRLDAIEAAQRARADEGIVTTTARAAPDARDAFDDIASSVNLDLAQAKHVPQLESLQGSLRALQEAKSTGQVRGAGDHDEAAELLAVAKVTYASYGIVLDALLRDAERVNDQAWYWTEVEEDPTRTVTYLIQTLPSRIVNLVRMTISVLSETATNGMATTQDVAQRRRPVSIDGETLKRALQLLRSSPNHVVGALFPLAVDSSAAPSSPFRSGMLQAQGADQEQEHGETGKPQKKKGGLPTSLLVSRARAFSPLGLTRHEARTKRSHLMRERDTMAEKLGALALAMRADQPHSPPGSQVGDTSGVAIASIGANLDALREELRKRIQDLQKAVALAGGPDEAAELSLSSLATADGMARSLDGILTRSFTTRQAYVASLLSPSPVGLGVPSRLARLWPTLVLTPLTILVGGRLIVQSWDTIVAKAYESRETVRAFFVNWVYEPCIKLLDTIRHGDDQEGIIMTRESLNSDLRSLERMVTSFAQEKYHLQGAELEAVATKVREGDLTNVLKIYEDEMRSPLRSAVGGSLIRSLLIQIQKVKVDIAVAMRGVDQLLKSQQLLFGAIGIAPAMAILYVVTNYTKERVSIALGRKGKDASLGTRFRAWEAMRRIDRLLAGEGDEGEQQAGGDQDVSALTQGLLLLDLATLRRASPTLLASVSKGRKATAKRLRRQLLQDIRDLEQGGGSGKGANVGSAVGLSWLRRRAAVDRMWKSWGGILSLPM</sequence>
<evidence type="ECO:0000256" key="4">
    <source>
        <dbReference type="ARBA" id="ARBA00023128"/>
    </source>
</evidence>
<evidence type="ECO:0000256" key="2">
    <source>
        <dbReference type="ARBA" id="ARBA00022692"/>
    </source>
</evidence>
<dbReference type="GeneID" id="37043405"/>
<evidence type="ECO:0000313" key="7">
    <source>
        <dbReference type="EMBL" id="PWN89877.1"/>
    </source>
</evidence>